<dbReference type="PANTHER" id="PTHR19302:SF13">
    <property type="entry name" value="GAMMA-TUBULIN COMPLEX COMPONENT 2"/>
    <property type="match status" value="1"/>
</dbReference>
<keyword evidence="6" id="KW-1133">Transmembrane helix</keyword>
<comment type="function">
    <text evidence="5">Component of the gamma-tubulin ring complex (gTuRC) which mediates microtubule nucleation.</text>
</comment>
<comment type="similarity">
    <text evidence="1 5">Belongs to the TUBGCP family.</text>
</comment>
<sequence>MLAIKNTAFGLEWIFFVVIFIDFSTVKFILEPIWHVMHNRLKTAKSIDEVIQYHDFFLEKCLRECLLLLPELLKKMERLKSICLQYAAATQWLVSSSIDITKIDTSSDGTFGMEKLKQLKLRKPSQALKLDVENASHPAVSFLASAC</sequence>
<keyword evidence="4 5" id="KW-0206">Cytoskeleton</keyword>
<dbReference type="Gene3D" id="1.20.120.1900">
    <property type="entry name" value="Gamma-tubulin complex, C-terminal domain"/>
    <property type="match status" value="1"/>
</dbReference>
<reference evidence="8" key="1">
    <citation type="submission" date="2020-08" db="EMBL/GenBank/DDBJ databases">
        <title>Plant Genome Project.</title>
        <authorList>
            <person name="Zhang R.-G."/>
        </authorList>
    </citation>
    <scope>NUCLEOTIDE SEQUENCE</scope>
    <source>
        <strain evidence="8">WSP0</strain>
        <tissue evidence="8">Leaf</tissue>
    </source>
</reference>
<evidence type="ECO:0000259" key="7">
    <source>
        <dbReference type="Pfam" id="PF04130"/>
    </source>
</evidence>
<evidence type="ECO:0000256" key="1">
    <source>
        <dbReference type="ARBA" id="ARBA00010337"/>
    </source>
</evidence>
<keyword evidence="2 5" id="KW-0963">Cytoplasm</keyword>
<dbReference type="GO" id="GO:0051225">
    <property type="term" value="P:spindle assembly"/>
    <property type="evidence" value="ECO:0007669"/>
    <property type="project" value="TreeGrafter"/>
</dbReference>
<keyword evidence="6" id="KW-0472">Membrane</keyword>
<dbReference type="InterPro" id="IPR042241">
    <property type="entry name" value="GCP_C_sf"/>
</dbReference>
<evidence type="ECO:0000256" key="5">
    <source>
        <dbReference type="RuleBase" id="RU363050"/>
    </source>
</evidence>
<keyword evidence="6" id="KW-0812">Transmembrane</keyword>
<dbReference type="Proteomes" id="UP000823749">
    <property type="component" value="Chromosome 10"/>
</dbReference>
<evidence type="ECO:0000256" key="6">
    <source>
        <dbReference type="SAM" id="Phobius"/>
    </source>
</evidence>
<evidence type="ECO:0000256" key="3">
    <source>
        <dbReference type="ARBA" id="ARBA00022701"/>
    </source>
</evidence>
<comment type="subcellular location">
    <subcellularLocation>
        <location evidence="5">Cytoplasm</location>
        <location evidence="5">Cytoskeleton</location>
        <location evidence="5">Microtubule organizing center</location>
    </subcellularLocation>
</comment>
<accession>A0AAV6IL41</accession>
<dbReference type="GO" id="GO:0043015">
    <property type="term" value="F:gamma-tubulin binding"/>
    <property type="evidence" value="ECO:0007669"/>
    <property type="project" value="InterPro"/>
</dbReference>
<dbReference type="InterPro" id="IPR040457">
    <property type="entry name" value="GCP_C"/>
</dbReference>
<dbReference type="InterPro" id="IPR007259">
    <property type="entry name" value="GCP"/>
</dbReference>
<dbReference type="GO" id="GO:0051321">
    <property type="term" value="P:meiotic cell cycle"/>
    <property type="evidence" value="ECO:0007669"/>
    <property type="project" value="TreeGrafter"/>
</dbReference>
<comment type="caution">
    <text evidence="8">The sequence shown here is derived from an EMBL/GenBank/DDBJ whole genome shotgun (WGS) entry which is preliminary data.</text>
</comment>
<name>A0AAV6IL41_9ERIC</name>
<evidence type="ECO:0000256" key="4">
    <source>
        <dbReference type="ARBA" id="ARBA00023212"/>
    </source>
</evidence>
<dbReference type="Pfam" id="PF04130">
    <property type="entry name" value="GCP_C_terminal"/>
    <property type="match status" value="1"/>
</dbReference>
<dbReference type="GO" id="GO:0000922">
    <property type="term" value="C:spindle pole"/>
    <property type="evidence" value="ECO:0007669"/>
    <property type="project" value="InterPro"/>
</dbReference>
<evidence type="ECO:0000256" key="2">
    <source>
        <dbReference type="ARBA" id="ARBA00022490"/>
    </source>
</evidence>
<dbReference type="GO" id="GO:0007020">
    <property type="term" value="P:microtubule nucleation"/>
    <property type="evidence" value="ECO:0007669"/>
    <property type="project" value="InterPro"/>
</dbReference>
<dbReference type="GO" id="GO:0000930">
    <property type="term" value="C:gamma-tubulin complex"/>
    <property type="evidence" value="ECO:0007669"/>
    <property type="project" value="TreeGrafter"/>
</dbReference>
<dbReference type="GO" id="GO:0005874">
    <property type="term" value="C:microtubule"/>
    <property type="evidence" value="ECO:0007669"/>
    <property type="project" value="UniProtKB-KW"/>
</dbReference>
<feature type="domain" description="Gamma tubulin complex component C-terminal" evidence="7">
    <location>
        <begin position="14"/>
        <end position="96"/>
    </location>
</feature>
<dbReference type="GO" id="GO:0031122">
    <property type="term" value="P:cytoplasmic microtubule organization"/>
    <property type="evidence" value="ECO:0007669"/>
    <property type="project" value="TreeGrafter"/>
</dbReference>
<dbReference type="GO" id="GO:0000278">
    <property type="term" value="P:mitotic cell cycle"/>
    <property type="evidence" value="ECO:0007669"/>
    <property type="project" value="TreeGrafter"/>
</dbReference>
<protein>
    <recommendedName>
        <fullName evidence="5">Gamma-tubulin complex component</fullName>
    </recommendedName>
</protein>
<keyword evidence="3 5" id="KW-0493">Microtubule</keyword>
<organism evidence="8 9">
    <name type="scientific">Rhododendron griersonianum</name>
    <dbReference type="NCBI Taxonomy" id="479676"/>
    <lineage>
        <taxon>Eukaryota</taxon>
        <taxon>Viridiplantae</taxon>
        <taxon>Streptophyta</taxon>
        <taxon>Embryophyta</taxon>
        <taxon>Tracheophyta</taxon>
        <taxon>Spermatophyta</taxon>
        <taxon>Magnoliopsida</taxon>
        <taxon>eudicotyledons</taxon>
        <taxon>Gunneridae</taxon>
        <taxon>Pentapetalae</taxon>
        <taxon>asterids</taxon>
        <taxon>Ericales</taxon>
        <taxon>Ericaceae</taxon>
        <taxon>Ericoideae</taxon>
        <taxon>Rhodoreae</taxon>
        <taxon>Rhododendron</taxon>
    </lineage>
</organism>
<dbReference type="PANTHER" id="PTHR19302">
    <property type="entry name" value="GAMMA TUBULIN COMPLEX PROTEIN"/>
    <property type="match status" value="1"/>
</dbReference>
<evidence type="ECO:0000313" key="9">
    <source>
        <dbReference type="Proteomes" id="UP000823749"/>
    </source>
</evidence>
<gene>
    <name evidence="8" type="ORF">RHGRI_028624</name>
</gene>
<dbReference type="GO" id="GO:0051011">
    <property type="term" value="F:microtubule minus-end binding"/>
    <property type="evidence" value="ECO:0007669"/>
    <property type="project" value="TreeGrafter"/>
</dbReference>
<keyword evidence="9" id="KW-1185">Reference proteome</keyword>
<dbReference type="EMBL" id="JACTNZ010000010">
    <property type="protein sequence ID" value="KAG5527744.1"/>
    <property type="molecule type" value="Genomic_DNA"/>
</dbReference>
<proteinExistence type="inferred from homology"/>
<dbReference type="AlphaFoldDB" id="A0AAV6IL41"/>
<feature type="transmembrane region" description="Helical" evidence="6">
    <location>
        <begin position="13"/>
        <end position="30"/>
    </location>
</feature>
<evidence type="ECO:0000313" key="8">
    <source>
        <dbReference type="EMBL" id="KAG5527744.1"/>
    </source>
</evidence>